<gene>
    <name evidence="2" type="ORF">OM960_02660</name>
</gene>
<keyword evidence="1" id="KW-0472">Membrane</keyword>
<evidence type="ECO:0000313" key="2">
    <source>
        <dbReference type="EMBL" id="MCW3780481.1"/>
    </source>
</evidence>
<dbReference type="Proteomes" id="UP001207582">
    <property type="component" value="Unassembled WGS sequence"/>
</dbReference>
<feature type="transmembrane region" description="Helical" evidence="1">
    <location>
        <begin position="21"/>
        <end position="41"/>
    </location>
</feature>
<keyword evidence="1" id="KW-1133">Transmembrane helix</keyword>
<evidence type="ECO:0000313" key="3">
    <source>
        <dbReference type="Proteomes" id="UP001207582"/>
    </source>
</evidence>
<keyword evidence="1" id="KW-0812">Transmembrane</keyword>
<accession>A0ABT3IYH6</accession>
<comment type="caution">
    <text evidence="2">The sequence shown here is derived from an EMBL/GenBank/DDBJ whole genome shotgun (WGS) entry which is preliminary data.</text>
</comment>
<protein>
    <submittedName>
        <fullName evidence="2">Uncharacterized protein</fullName>
    </submittedName>
</protein>
<dbReference type="EMBL" id="JAPDOG010000002">
    <property type="protein sequence ID" value="MCW3780481.1"/>
    <property type="molecule type" value="Genomic_DNA"/>
</dbReference>
<evidence type="ECO:0000256" key="1">
    <source>
        <dbReference type="SAM" id="Phobius"/>
    </source>
</evidence>
<keyword evidence="3" id="KW-1185">Reference proteome</keyword>
<proteinExistence type="predicted"/>
<sequence>MQITFGLGGRSGLRWQRYLRGLVAAAATLAGVFTFVSVDLARRDAVFSPSVMPTSLENGDGLEVTLLNESDHVMENADISFRLYDRSGAMVIFDENGDGTEDQADLADHHFAPKAMTIPARSSLVGLLLDDSSHRDFNGVQFLAVCAVFDGSFWVDRVRTTYLLERLPIGGFGQVRHAKDVHFLSEPDCGFTASVPAVH</sequence>
<dbReference type="RefSeq" id="WP_264771005.1">
    <property type="nucleotide sequence ID" value="NZ_JAPDOG010000002.1"/>
</dbReference>
<name>A0ABT3IYH6_9RHOB</name>
<organism evidence="2 3">
    <name type="scientific">Defluviimonas salinarum</name>
    <dbReference type="NCBI Taxonomy" id="2992147"/>
    <lineage>
        <taxon>Bacteria</taxon>
        <taxon>Pseudomonadati</taxon>
        <taxon>Pseudomonadota</taxon>
        <taxon>Alphaproteobacteria</taxon>
        <taxon>Rhodobacterales</taxon>
        <taxon>Paracoccaceae</taxon>
        <taxon>Albidovulum</taxon>
    </lineage>
</organism>
<reference evidence="2 3" key="1">
    <citation type="submission" date="2022-10" db="EMBL/GenBank/DDBJ databases">
        <title>Defluviimonas sp. CAU 1641 isolated from mud.</title>
        <authorList>
            <person name="Kim W."/>
        </authorList>
    </citation>
    <scope>NUCLEOTIDE SEQUENCE [LARGE SCALE GENOMIC DNA]</scope>
    <source>
        <strain evidence="2 3">CAU 1641</strain>
    </source>
</reference>